<keyword evidence="6" id="KW-1185">Reference proteome</keyword>
<name>A0A182KEA1_9DIPT</name>
<dbReference type="PANTHER" id="PTHR47187:SF1">
    <property type="entry name" value="NFATC2-INTERACTING PROTEIN"/>
    <property type="match status" value="1"/>
</dbReference>
<dbReference type="EnsemblMetazoa" id="ACHR009089-RA">
    <property type="protein sequence ID" value="ACHR009089-PA"/>
    <property type="gene ID" value="ACHR009089"/>
</dbReference>
<evidence type="ECO:0000259" key="4">
    <source>
        <dbReference type="PROSITE" id="PS50053"/>
    </source>
</evidence>
<dbReference type="GO" id="GO:0005634">
    <property type="term" value="C:nucleus"/>
    <property type="evidence" value="ECO:0007669"/>
    <property type="project" value="UniProtKB-SubCell"/>
</dbReference>
<proteinExistence type="predicted"/>
<evidence type="ECO:0000313" key="6">
    <source>
        <dbReference type="Proteomes" id="UP000075881"/>
    </source>
</evidence>
<dbReference type="InterPro" id="IPR029071">
    <property type="entry name" value="Ubiquitin-like_domsf"/>
</dbReference>
<sequence>MSDIFGNLDNFIERNVSLIKRGYTTLCNSYHRKPPVTENDIKKIMKKIDASKCSLKQLEQSIQLLLSPISSNPFPPQTRRTRRSVQDNEAPVLAVISLDCDDDPTSSQPIFQSRYRRMSRRNGANGAGTQTNVISLDSDDENGGAAPLGQSSAANNSFESENYEMRIKVKWGRGIETFVHRRYQKFDDIIGQLAAKESADKGCIFFNLDDRIVYPSDTPDSINYKSHQFISGRILRTKALTLPASVGPSAGNSNMISLKIQMENRKQPLRLQIEKNQTMSVLVIKCAEELKCEPKAIRLYFDGELVDNGNKPEDLDLEGDEILDIRFVK</sequence>
<accession>A0A182KEA1</accession>
<dbReference type="Pfam" id="PF11976">
    <property type="entry name" value="Rad60-SLD"/>
    <property type="match status" value="1"/>
</dbReference>
<reference evidence="6" key="1">
    <citation type="submission" date="2013-03" db="EMBL/GenBank/DDBJ databases">
        <title>The Genome Sequence of Anopheles christyi ACHKN1017.</title>
        <authorList>
            <consortium name="The Broad Institute Genomics Platform"/>
            <person name="Neafsey D.E."/>
            <person name="Besansky N."/>
            <person name="Walker B."/>
            <person name="Young S.K."/>
            <person name="Zeng Q."/>
            <person name="Gargeya S."/>
            <person name="Fitzgerald M."/>
            <person name="Haas B."/>
            <person name="Abouelleil A."/>
            <person name="Allen A.W."/>
            <person name="Alvarado L."/>
            <person name="Arachchi H.M."/>
            <person name="Berlin A.M."/>
            <person name="Chapman S.B."/>
            <person name="Gainer-Dewar J."/>
            <person name="Goldberg J."/>
            <person name="Griggs A."/>
            <person name="Gujja S."/>
            <person name="Hansen M."/>
            <person name="Howarth C."/>
            <person name="Imamovic A."/>
            <person name="Ireland A."/>
            <person name="Larimer J."/>
            <person name="McCowan C."/>
            <person name="Murphy C."/>
            <person name="Pearson M."/>
            <person name="Poon T.W."/>
            <person name="Priest M."/>
            <person name="Roberts A."/>
            <person name="Saif S."/>
            <person name="Shea T."/>
            <person name="Sisk P."/>
            <person name="Sykes S."/>
            <person name="Wortman J."/>
            <person name="Nusbaum C."/>
            <person name="Birren B."/>
        </authorList>
    </citation>
    <scope>NUCLEOTIDE SEQUENCE [LARGE SCALE GENOMIC DNA]</scope>
    <source>
        <strain evidence="6">ACHKN1017</strain>
    </source>
</reference>
<feature type="region of interest" description="Disordered" evidence="3">
    <location>
        <begin position="121"/>
        <end position="154"/>
    </location>
</feature>
<dbReference type="VEuPathDB" id="VectorBase:ACHR009089"/>
<evidence type="ECO:0000256" key="3">
    <source>
        <dbReference type="SAM" id="MobiDB-lite"/>
    </source>
</evidence>
<keyword evidence="2" id="KW-0539">Nucleus</keyword>
<dbReference type="Gene3D" id="3.10.20.90">
    <property type="entry name" value="Phosphatidylinositol 3-kinase Catalytic Subunit, Chain A, domain 1"/>
    <property type="match status" value="2"/>
</dbReference>
<dbReference type="CDD" id="cd01763">
    <property type="entry name" value="Ubl_SUMO_like"/>
    <property type="match status" value="1"/>
</dbReference>
<dbReference type="GO" id="GO:0045944">
    <property type="term" value="P:positive regulation of transcription by RNA polymerase II"/>
    <property type="evidence" value="ECO:0007669"/>
    <property type="project" value="TreeGrafter"/>
</dbReference>
<dbReference type="AlphaFoldDB" id="A0A182KEA1"/>
<dbReference type="STRING" id="43041.A0A182KEA1"/>
<protein>
    <submittedName>
        <fullName evidence="5">Ubiquitin-like domain-containing protein</fullName>
    </submittedName>
</protein>
<reference evidence="5" key="2">
    <citation type="submission" date="2020-05" db="UniProtKB">
        <authorList>
            <consortium name="EnsemblMetazoa"/>
        </authorList>
    </citation>
    <scope>IDENTIFICATION</scope>
    <source>
        <strain evidence="5">ACHKN1017</strain>
    </source>
</reference>
<evidence type="ECO:0000256" key="1">
    <source>
        <dbReference type="ARBA" id="ARBA00004123"/>
    </source>
</evidence>
<dbReference type="InterPro" id="IPR052324">
    <property type="entry name" value="NFATC2-Int_DNA_Repair"/>
</dbReference>
<dbReference type="InterPro" id="IPR000626">
    <property type="entry name" value="Ubiquitin-like_dom"/>
</dbReference>
<feature type="domain" description="Ubiquitin-like" evidence="4">
    <location>
        <begin position="256"/>
        <end position="329"/>
    </location>
</feature>
<dbReference type="InterPro" id="IPR022617">
    <property type="entry name" value="Rad60/SUMO-like_dom"/>
</dbReference>
<dbReference type="SUPFAM" id="SSF54236">
    <property type="entry name" value="Ubiquitin-like"/>
    <property type="match status" value="2"/>
</dbReference>
<evidence type="ECO:0000256" key="2">
    <source>
        <dbReference type="ARBA" id="ARBA00023242"/>
    </source>
</evidence>
<dbReference type="Proteomes" id="UP000075881">
    <property type="component" value="Unassembled WGS sequence"/>
</dbReference>
<dbReference type="PANTHER" id="PTHR47187">
    <property type="entry name" value="NFATC2-INTERACTING PROTEIN"/>
    <property type="match status" value="1"/>
</dbReference>
<evidence type="ECO:0000313" key="5">
    <source>
        <dbReference type="EnsemblMetazoa" id="ACHR009089-PA"/>
    </source>
</evidence>
<organism evidence="5 6">
    <name type="scientific">Anopheles christyi</name>
    <dbReference type="NCBI Taxonomy" id="43041"/>
    <lineage>
        <taxon>Eukaryota</taxon>
        <taxon>Metazoa</taxon>
        <taxon>Ecdysozoa</taxon>
        <taxon>Arthropoda</taxon>
        <taxon>Hexapoda</taxon>
        <taxon>Insecta</taxon>
        <taxon>Pterygota</taxon>
        <taxon>Neoptera</taxon>
        <taxon>Endopterygota</taxon>
        <taxon>Diptera</taxon>
        <taxon>Nematocera</taxon>
        <taxon>Culicoidea</taxon>
        <taxon>Culicidae</taxon>
        <taxon>Anophelinae</taxon>
        <taxon>Anopheles</taxon>
    </lineage>
</organism>
<dbReference type="PROSITE" id="PS50053">
    <property type="entry name" value="UBIQUITIN_2"/>
    <property type="match status" value="1"/>
</dbReference>
<comment type="subcellular location">
    <subcellularLocation>
        <location evidence="1">Nucleus</location>
    </subcellularLocation>
</comment>